<organism evidence="1 2">
    <name type="scientific">Beggiatoa alba B18LD</name>
    <dbReference type="NCBI Taxonomy" id="395493"/>
    <lineage>
        <taxon>Bacteria</taxon>
        <taxon>Pseudomonadati</taxon>
        <taxon>Pseudomonadota</taxon>
        <taxon>Gammaproteobacteria</taxon>
        <taxon>Thiotrichales</taxon>
        <taxon>Thiotrichaceae</taxon>
        <taxon>Beggiatoa</taxon>
    </lineage>
</organism>
<dbReference type="EMBL" id="JH600070">
    <property type="protein sequence ID" value="EIJ42305.1"/>
    <property type="molecule type" value="Genomic_DNA"/>
</dbReference>
<dbReference type="Proteomes" id="UP000005744">
    <property type="component" value="Unassembled WGS sequence"/>
</dbReference>
<dbReference type="Pfam" id="PF13689">
    <property type="entry name" value="DUF4154"/>
    <property type="match status" value="1"/>
</dbReference>
<protein>
    <recommendedName>
        <fullName evidence="3">Transmembrane protein</fullName>
    </recommendedName>
</protein>
<evidence type="ECO:0000313" key="1">
    <source>
        <dbReference type="EMBL" id="EIJ42305.1"/>
    </source>
</evidence>
<reference evidence="1 2" key="1">
    <citation type="submission" date="2011-11" db="EMBL/GenBank/DDBJ databases">
        <title>Improved High-Quality Draft sequence of Beggiatoa alba B18lD.</title>
        <authorList>
            <consortium name="US DOE Joint Genome Institute"/>
            <person name="Lucas S."/>
            <person name="Han J."/>
            <person name="Lapidus A."/>
            <person name="Cheng J.-F."/>
            <person name="Goodwin L."/>
            <person name="Pitluck S."/>
            <person name="Peters L."/>
            <person name="Mikhailova N."/>
            <person name="Held B."/>
            <person name="Detter J.C."/>
            <person name="Han C."/>
            <person name="Tapia R."/>
            <person name="Land M."/>
            <person name="Hauser L."/>
            <person name="Kyrpides N."/>
            <person name="Ivanova N."/>
            <person name="Pagani I."/>
            <person name="Samuel K."/>
            <person name="Teske A."/>
            <person name="Mueller J."/>
            <person name="Woyke T."/>
        </authorList>
    </citation>
    <scope>NUCLEOTIDE SEQUENCE [LARGE SCALE GENOMIC DNA]</scope>
    <source>
        <strain evidence="1 2">B18LD</strain>
    </source>
</reference>
<name>I3CFB2_9GAMM</name>
<dbReference type="AlphaFoldDB" id="I3CFB2"/>
<gene>
    <name evidence="1" type="ORF">BegalDRAFT_1413</name>
</gene>
<evidence type="ECO:0008006" key="3">
    <source>
        <dbReference type="Google" id="ProtNLM"/>
    </source>
</evidence>
<keyword evidence="2" id="KW-1185">Reference proteome</keyword>
<dbReference type="InterPro" id="IPR025293">
    <property type="entry name" value="YfiR/HmsC-like"/>
</dbReference>
<sequence>MNIYNIIRKCLMAMLFLLNPLLISVLPAYAEPHKLEAEYLLRITQFVTWSPQLFTDPTAPLEICVLDDAHFQKSLENVVKGRKIGYHPIISRLENNIYKLSTCHIVYITTAGDADRVMTILNSLKNKSVLLVSNIPHFIDQGGNLGFIYQKHGIFFEINYQSLNMKGLTLSSKLLRQALRVIK</sequence>
<evidence type="ECO:0000313" key="2">
    <source>
        <dbReference type="Proteomes" id="UP000005744"/>
    </source>
</evidence>
<accession>I3CFB2</accession>
<dbReference type="HOGENOM" id="CLU_093136_1_2_6"/>
<proteinExistence type="predicted"/>